<name>A0A154BQ96_ANASB</name>
<reference evidence="2 3" key="1">
    <citation type="submission" date="2016-02" db="EMBL/GenBank/DDBJ databases">
        <title>Anaerosporomusa subterraneum gen. nov., sp. nov., a spore-forming obligate anaerobe isolated from saprolite.</title>
        <authorList>
            <person name="Choi J.K."/>
            <person name="Shah M."/>
            <person name="Yee N."/>
        </authorList>
    </citation>
    <scope>NUCLEOTIDE SEQUENCE [LARGE SCALE GENOMIC DNA]</scope>
    <source>
        <strain evidence="2 3">RU4</strain>
    </source>
</reference>
<feature type="transmembrane region" description="Helical" evidence="1">
    <location>
        <begin position="41"/>
        <end position="60"/>
    </location>
</feature>
<keyword evidence="1" id="KW-0472">Membrane</keyword>
<organism evidence="2 3">
    <name type="scientific">Anaerosporomusa subterranea</name>
    <dbReference type="NCBI Taxonomy" id="1794912"/>
    <lineage>
        <taxon>Bacteria</taxon>
        <taxon>Bacillati</taxon>
        <taxon>Bacillota</taxon>
        <taxon>Negativicutes</taxon>
        <taxon>Acetonemataceae</taxon>
        <taxon>Anaerosporomusa</taxon>
    </lineage>
</organism>
<keyword evidence="1" id="KW-1133">Transmembrane helix</keyword>
<comment type="caution">
    <text evidence="2">The sequence shown here is derived from an EMBL/GenBank/DDBJ whole genome shotgun (WGS) entry which is preliminary data.</text>
</comment>
<sequence>MAKAPGLHAYCTDEHCSIHGKDLKEMIRETEPSWLNEIKTAGSLMALAAAIVIGNVAWYFSGI</sequence>
<proteinExistence type="predicted"/>
<dbReference type="AlphaFoldDB" id="A0A154BQ96"/>
<accession>A0A154BQ96</accession>
<gene>
    <name evidence="2" type="ORF">AXX12_07045</name>
</gene>
<protein>
    <submittedName>
        <fullName evidence="2">Uncharacterized protein</fullName>
    </submittedName>
</protein>
<evidence type="ECO:0000313" key="2">
    <source>
        <dbReference type="EMBL" id="KYZ76193.1"/>
    </source>
</evidence>
<evidence type="ECO:0000256" key="1">
    <source>
        <dbReference type="SAM" id="Phobius"/>
    </source>
</evidence>
<dbReference type="EMBL" id="LSGP01000017">
    <property type="protein sequence ID" value="KYZ76193.1"/>
    <property type="molecule type" value="Genomic_DNA"/>
</dbReference>
<keyword evidence="3" id="KW-1185">Reference proteome</keyword>
<dbReference type="RefSeq" id="WP_066241210.1">
    <property type="nucleotide sequence ID" value="NZ_LSGP01000017.1"/>
</dbReference>
<evidence type="ECO:0000313" key="3">
    <source>
        <dbReference type="Proteomes" id="UP000076268"/>
    </source>
</evidence>
<keyword evidence="1" id="KW-0812">Transmembrane</keyword>
<dbReference type="Proteomes" id="UP000076268">
    <property type="component" value="Unassembled WGS sequence"/>
</dbReference>